<feature type="region of interest" description="Disordered" evidence="15">
    <location>
        <begin position="514"/>
        <end position="540"/>
    </location>
</feature>
<feature type="domain" description="DDT" evidence="18">
    <location>
        <begin position="1116"/>
        <end position="1180"/>
    </location>
</feature>
<dbReference type="Proteomes" id="UP000472270">
    <property type="component" value="Unassembled WGS sequence"/>
</dbReference>
<dbReference type="PROSITE" id="PS50016">
    <property type="entry name" value="ZF_PHD_2"/>
    <property type="match status" value="1"/>
</dbReference>
<keyword evidence="11" id="KW-0539">Nucleus</keyword>
<dbReference type="InterPro" id="IPR036427">
    <property type="entry name" value="Bromodomain-like_sf"/>
</dbReference>
<dbReference type="Gene3D" id="3.30.40.10">
    <property type="entry name" value="Zinc/RING finger domain, C3HC4 (zinc finger)"/>
    <property type="match status" value="1"/>
</dbReference>
<dbReference type="SMART" id="SM00571">
    <property type="entry name" value="DDT"/>
    <property type="match status" value="1"/>
</dbReference>
<dbReference type="InterPro" id="IPR019787">
    <property type="entry name" value="Znf_PHD-finger"/>
</dbReference>
<feature type="domain" description="PHD-type" evidence="17">
    <location>
        <begin position="2029"/>
        <end position="2079"/>
    </location>
</feature>
<dbReference type="InterPro" id="IPR016177">
    <property type="entry name" value="DNA-bd_dom_sf"/>
</dbReference>
<feature type="region of interest" description="Disordered" evidence="15">
    <location>
        <begin position="1549"/>
        <end position="1584"/>
    </location>
</feature>
<feature type="compositionally biased region" description="Polar residues" evidence="15">
    <location>
        <begin position="160"/>
        <end position="174"/>
    </location>
</feature>
<keyword evidence="10" id="KW-0804">Transcription</keyword>
<evidence type="ECO:0000259" key="19">
    <source>
        <dbReference type="PROSITE" id="PS50982"/>
    </source>
</evidence>
<dbReference type="Pfam" id="PF15613">
    <property type="entry name" value="WSD"/>
    <property type="match status" value="1"/>
</dbReference>
<evidence type="ECO:0000256" key="5">
    <source>
        <dbReference type="ARBA" id="ARBA00022833"/>
    </source>
</evidence>
<feature type="domain" description="Bromo" evidence="16">
    <location>
        <begin position="2181"/>
        <end position="2251"/>
    </location>
</feature>
<dbReference type="InterPro" id="IPR013083">
    <property type="entry name" value="Znf_RING/FYVE/PHD"/>
</dbReference>
<feature type="compositionally biased region" description="Polar residues" evidence="15">
    <location>
        <begin position="1630"/>
        <end position="1645"/>
    </location>
</feature>
<feature type="compositionally biased region" description="Acidic residues" evidence="15">
    <location>
        <begin position="1325"/>
        <end position="1348"/>
    </location>
</feature>
<dbReference type="PANTHER" id="PTHR45915">
    <property type="entry name" value="TRANSCRIPTION INTERMEDIARY FACTOR"/>
    <property type="match status" value="1"/>
</dbReference>
<evidence type="ECO:0000256" key="6">
    <source>
        <dbReference type="ARBA" id="ARBA00023015"/>
    </source>
</evidence>
<dbReference type="Pfam" id="PF00439">
    <property type="entry name" value="Bromodomain"/>
    <property type="match status" value="1"/>
</dbReference>
<keyword evidence="7 14" id="KW-0175">Coiled coil</keyword>
<feature type="compositionally biased region" description="Low complexity" evidence="15">
    <location>
        <begin position="787"/>
        <end position="804"/>
    </location>
</feature>
<feature type="compositionally biased region" description="Basic and acidic residues" evidence="15">
    <location>
        <begin position="323"/>
        <end position="338"/>
    </location>
</feature>
<dbReference type="InterPro" id="IPR018501">
    <property type="entry name" value="DDT_dom"/>
</dbReference>
<evidence type="ECO:0000256" key="8">
    <source>
        <dbReference type="ARBA" id="ARBA00023117"/>
    </source>
</evidence>
<accession>A0A673HDV3</accession>
<organism evidence="20 21">
    <name type="scientific">Sinocyclocheilus rhinocerous</name>
    <dbReference type="NCBI Taxonomy" id="307959"/>
    <lineage>
        <taxon>Eukaryota</taxon>
        <taxon>Metazoa</taxon>
        <taxon>Chordata</taxon>
        <taxon>Craniata</taxon>
        <taxon>Vertebrata</taxon>
        <taxon>Euteleostomi</taxon>
        <taxon>Actinopterygii</taxon>
        <taxon>Neopterygii</taxon>
        <taxon>Teleostei</taxon>
        <taxon>Ostariophysi</taxon>
        <taxon>Cypriniformes</taxon>
        <taxon>Cyprinidae</taxon>
        <taxon>Cyprininae</taxon>
        <taxon>Sinocyclocheilus</taxon>
    </lineage>
</organism>
<dbReference type="InterPro" id="IPR001487">
    <property type="entry name" value="Bromodomain"/>
</dbReference>
<dbReference type="SUPFAM" id="SSF54171">
    <property type="entry name" value="DNA-binding domain"/>
    <property type="match status" value="1"/>
</dbReference>
<dbReference type="PANTHER" id="PTHR45915:SF1">
    <property type="entry name" value="BROMODOMAIN ADJACENT TO ZINC FINGER DOMAIN PROTEIN 2B"/>
    <property type="match status" value="1"/>
</dbReference>
<evidence type="ECO:0000256" key="11">
    <source>
        <dbReference type="ARBA" id="ARBA00023242"/>
    </source>
</evidence>
<feature type="region of interest" description="Disordered" evidence="15">
    <location>
        <begin position="1452"/>
        <end position="1528"/>
    </location>
</feature>
<sequence>METGERLASPSTTPASVHTATSASTSSSSSSSSSTAASNAKSSVNHGAMASLGTCGHLFGMTGSDQPFSVSSVTSVPSVYPLMAHPAFGLLSTATARPEFGGLGGLGISAALAAHPQLGAFTEWWRAAEAHGRSHPAFFPPFLGLPPMFAPPLHNHEANPYTSKTPSKSSQASKGVNGAVNGRSLSPSAAKGTVSASASPSPALRPPEHSRTLNAKARDRKASHHSNSTGELQEKPSQKPKEKKARKKQVEVSGVSESESGSSLDTDSDGVSSISDIDDLGEEEDDDDEDEDEQSKDSEESDSEKERQKKKKMKIVTPNSGLSKKEKTRLLAAKDFHRGLPGSAPLEPSPPVHLHRSPPPPGLSLSGSRARERPLHTSVIQSTGLAASAKPLALIAQSRRDVSPKHSPQHRTSSPKTTSATTKPLTSSPQPLPLSLCSSPKPLSVPSPPKPLPLSSSPKPPPLTPSLKAQSQASSQKPQSPALDALTSRKILESSLAQVTADYRLKQSFLSQDQTFPLQLKKQQDPSKINKKAEALTSSSSSSSSSALLLKLSSEASGRTKPPAAQGVSSSSLPFSHGLLGLGQPNGVIQITQDVPLALTTKPRSDVPVNLSTGGRKSPASASPIPNRTREPRKSKTPKALEAWRGLSQNHLVQSLVDLFQHSGAEQKLPSSKDSDDSAEDEDDEDDDVEDEEDDDEEDSDDSLSESDSNSDSEMNGSEGGKKKRKDGVMEMDTDGEKTPQKLSKGFSHLNSSTSHGLSDCLPLNLQVIKPSSVATPTIVSSSGALTYHSSPSSSYSVGTSPGSAKRKRVMNEDDLRIPLEMGWQRETRMKTVGGRLQGDVAYYAPCGKRLRQYPDVVKYLSRYGITDITRDNFSFSAKIRVGDFYEAREGPQGLQWTLLKEEEVIPHILAMEGQRSRPPNSERQSRGGSEVSGRRRRKGRHPNLGESEFPSPSEAKLLRKLEAQEIARQAAQMKLMRKLEKQALARAAKEARKQQAIMAAEERRKQKEQLKILKQQEKEMRRQQAVILKHQERERRRQHVMLMKAVEARKKAEERERLRQEKRDEKRLDKERKMELRRLELEMIREMKKPNEDMCLTDHKPLPEIPRIHGLVLPGSVFADCLMVVQFLRSFGKVLGVDPSELPTLGILQEGLLNLGNSMGQVQDLLVQLLSSAVSDPGLPQGHRAKSILGDHLTNVGLNRDNVSEVLQLYMEAHCSQTELADLTLSLRTKAFQAHTPAQKAAVLAFLVNELSCSKSVVSEIDKSLEHMNVLRKDECIVEGKLKKMKIIYAKRTGKREAITGGEEPQAAGGSAIGHKRKRKAGDSDDDDDEDEDSEDAGDEDEDEEEEEAKKGKKVETCDEDEGDPATSVEELEKQIEKLSKQQNLIRRKLFESSHALRSMSYGQDRYRRRYWVLPQCGGVYIEGLESGGVEELEKERERLRNFPVRVKEEPKEEVLQHHQHDKIQGAVKEEVKQEEEKPIDPDHEANKEMRSSPLKDQQETEVATTPPQPPELRPSQSPQCQELPRTPVGAKGLCHTHNGCPATVAMETTSASSPAHSPTTSKLTEASSPSAEHTIPPPLQLGIPAHFLQPQQLAQTQLLANDQLLKVLSERSGHWFSLLPRSPCDDTSLLQPSAHGQSSPSSNTASTRPKTPPPPSTSSPHHHLLPLSASASPLNPSPGGISNLSFQVKPGGTLIGLPLGNWSGGVISPNLHLCSSPLHIYPSVEGSASPLLAPSVSTSKSGSPVPTGEKLISASSPMALDLPRNHDHPQPLPIPENMLLGWWKVTDMEELKALVNALHSRGIRERALQKQLQKSMELITQTCNKNREVAVMEVSELDEGQVSVETLQEWCVEEQAMETDIALLQQVEELERKVTSASLQVKGWTYPEPQSEREDLVYYEHKALPKPRPGAESQEERSSEKGLVRRPSNPLDIAVARLAELERHIERRYLRSPLGTTIQIKLDNVGTVTVPAPAPSTSAGGEGGEEEIAPGMKLWRKALSEVRSSSQLAMCLQQLQKSIAWERSIMKVYCQMCRKGDNEDLLLLCDGCDKGCHTYCHKPKITNIPEGDWYCPACISKASGQSPKSKKTPNRAPPGTGGKKATEAAKKSKKQTETCEEEATSSNNSTPKKAATTSTQAKKNTSTPPAPKPDSPACVKRAKTARDNNRDLGLCRILLAELERHQDAWPFLTPVNLKSVPGYRKVIKKPMDFSTIREKLVSSQYQNLETFIIDVNLVFDNCEKFNEDNSDIGRAGHNMRKFFEKRWTELLKQTN</sequence>
<evidence type="ECO:0000259" key="18">
    <source>
        <dbReference type="PROSITE" id="PS50827"/>
    </source>
</evidence>
<evidence type="ECO:0000256" key="2">
    <source>
        <dbReference type="ARBA" id="ARBA00007444"/>
    </source>
</evidence>
<dbReference type="PROSITE" id="PS50827">
    <property type="entry name" value="DDT"/>
    <property type="match status" value="1"/>
</dbReference>
<dbReference type="Gene3D" id="3.30.890.10">
    <property type="entry name" value="Methyl-cpg-binding Protein 2, Chain A"/>
    <property type="match status" value="1"/>
</dbReference>
<keyword evidence="21" id="KW-1185">Reference proteome</keyword>
<keyword evidence="3" id="KW-0479">Metal-binding</keyword>
<dbReference type="PRINTS" id="PR00503">
    <property type="entry name" value="BROMODOMAIN"/>
</dbReference>
<keyword evidence="8 12" id="KW-0103">Bromodomain</keyword>
<feature type="domain" description="MBD" evidence="19">
    <location>
        <begin position="810"/>
        <end position="881"/>
    </location>
</feature>
<feature type="region of interest" description="Disordered" evidence="15">
    <location>
        <begin position="911"/>
        <end position="954"/>
    </location>
</feature>
<dbReference type="PROSITE" id="PS00633">
    <property type="entry name" value="BROMODOMAIN_1"/>
    <property type="match status" value="1"/>
</dbReference>
<dbReference type="InterPro" id="IPR018359">
    <property type="entry name" value="Bromodomain_CS"/>
</dbReference>
<feature type="compositionally biased region" description="Low complexity" evidence="15">
    <location>
        <begin position="1667"/>
        <end position="1678"/>
    </location>
</feature>
<dbReference type="InterPro" id="IPR028941">
    <property type="entry name" value="WHIM2_dom"/>
</dbReference>
<feature type="compositionally biased region" description="Polar residues" evidence="15">
    <location>
        <begin position="1564"/>
        <end position="1573"/>
    </location>
</feature>
<feature type="region of interest" description="Disordered" evidence="15">
    <location>
        <begin position="1629"/>
        <end position="1678"/>
    </location>
</feature>
<name>A0A673HDV3_9TELE</name>
<feature type="region of interest" description="Disordered" evidence="15">
    <location>
        <begin position="2080"/>
        <end position="2161"/>
    </location>
</feature>
<dbReference type="InterPro" id="IPR011011">
    <property type="entry name" value="Znf_FYVE_PHD"/>
</dbReference>
<evidence type="ECO:0000256" key="3">
    <source>
        <dbReference type="ARBA" id="ARBA00022723"/>
    </source>
</evidence>
<dbReference type="PROSITE" id="PS50982">
    <property type="entry name" value="MBD"/>
    <property type="match status" value="1"/>
</dbReference>
<feature type="coiled-coil region" evidence="14">
    <location>
        <begin position="985"/>
        <end position="1072"/>
    </location>
</feature>
<feature type="region of interest" description="Disordered" evidence="15">
    <location>
        <begin position="1"/>
        <end position="43"/>
    </location>
</feature>
<dbReference type="InterPro" id="IPR001739">
    <property type="entry name" value="Methyl_CpG_DNA-bd"/>
</dbReference>
<keyword evidence="6" id="KW-0805">Transcription regulation</keyword>
<keyword evidence="5" id="KW-0862">Zinc</keyword>
<dbReference type="Gene3D" id="1.20.920.10">
    <property type="entry name" value="Bromodomain-like"/>
    <property type="match status" value="1"/>
</dbReference>
<dbReference type="GO" id="GO:0008270">
    <property type="term" value="F:zinc ion binding"/>
    <property type="evidence" value="ECO:0007669"/>
    <property type="project" value="UniProtKB-KW"/>
</dbReference>
<dbReference type="InterPro" id="IPR001965">
    <property type="entry name" value="Znf_PHD"/>
</dbReference>
<evidence type="ECO:0000256" key="10">
    <source>
        <dbReference type="ARBA" id="ARBA00023163"/>
    </source>
</evidence>
<evidence type="ECO:0000256" key="12">
    <source>
        <dbReference type="PROSITE-ProRule" id="PRU00035"/>
    </source>
</evidence>
<comment type="similarity">
    <text evidence="2">Belongs to the WAL family.</text>
</comment>
<feature type="compositionally biased region" description="Acidic residues" evidence="15">
    <location>
        <begin position="677"/>
        <end position="711"/>
    </location>
</feature>
<evidence type="ECO:0000256" key="13">
    <source>
        <dbReference type="PROSITE-ProRule" id="PRU00146"/>
    </source>
</evidence>
<dbReference type="FunFam" id="3.30.890.10:FF:000002">
    <property type="entry name" value="Bromodomain adjacent to zinc finger domain protein 2B"/>
    <property type="match status" value="1"/>
</dbReference>
<dbReference type="Ensembl" id="ENSSRHT00000025936.1">
    <property type="protein sequence ID" value="ENSSRHP00000025178.1"/>
    <property type="gene ID" value="ENSSRHG00000008696.1"/>
</dbReference>
<evidence type="ECO:0000256" key="14">
    <source>
        <dbReference type="SAM" id="Coils"/>
    </source>
</evidence>
<evidence type="ECO:0000256" key="1">
    <source>
        <dbReference type="ARBA" id="ARBA00004123"/>
    </source>
</evidence>
<dbReference type="SMART" id="SM00249">
    <property type="entry name" value="PHD"/>
    <property type="match status" value="1"/>
</dbReference>
<dbReference type="CDD" id="cd15630">
    <property type="entry name" value="PHD_BAZ2B"/>
    <property type="match status" value="1"/>
</dbReference>
<feature type="compositionally biased region" description="Pro residues" evidence="15">
    <location>
        <begin position="347"/>
        <end position="362"/>
    </location>
</feature>
<dbReference type="Pfam" id="PF01429">
    <property type="entry name" value="MBD"/>
    <property type="match status" value="1"/>
</dbReference>
<feature type="compositionally biased region" description="Basic and acidic residues" evidence="15">
    <location>
        <begin position="1452"/>
        <end position="1492"/>
    </location>
</feature>
<dbReference type="SMART" id="SM00297">
    <property type="entry name" value="BROMO"/>
    <property type="match status" value="1"/>
</dbReference>
<evidence type="ECO:0000313" key="21">
    <source>
        <dbReference type="Proteomes" id="UP000472270"/>
    </source>
</evidence>
<feature type="compositionally biased region" description="Basic and acidic residues" evidence="15">
    <location>
        <begin position="1916"/>
        <end position="1925"/>
    </location>
</feature>
<evidence type="ECO:0000259" key="17">
    <source>
        <dbReference type="PROSITE" id="PS50016"/>
    </source>
</evidence>
<feature type="compositionally biased region" description="Low complexity" evidence="15">
    <location>
        <begin position="1550"/>
        <end position="1563"/>
    </location>
</feature>
<dbReference type="FunFam" id="3.30.40.10:FF:000199">
    <property type="entry name" value="Bromodomain adjacent to zinc finger domain 2B"/>
    <property type="match status" value="1"/>
</dbReference>
<feature type="region of interest" description="Disordered" evidence="15">
    <location>
        <begin position="1906"/>
        <end position="1928"/>
    </location>
</feature>
<dbReference type="GO" id="GO:0003677">
    <property type="term" value="F:DNA binding"/>
    <property type="evidence" value="ECO:0007669"/>
    <property type="project" value="UniProtKB-KW"/>
</dbReference>
<feature type="compositionally biased region" description="Acidic residues" evidence="15">
    <location>
        <begin position="276"/>
        <end position="303"/>
    </location>
</feature>
<keyword evidence="4 13" id="KW-0863">Zinc-finger</keyword>
<feature type="region of interest" description="Disordered" evidence="15">
    <location>
        <begin position="1299"/>
        <end position="1371"/>
    </location>
</feature>
<protein>
    <submittedName>
        <fullName evidence="20">Bromodomain adjacent to zinc finger domain protein 2B-like</fullName>
    </submittedName>
</protein>
<evidence type="ECO:0000256" key="9">
    <source>
        <dbReference type="ARBA" id="ARBA00023125"/>
    </source>
</evidence>
<feature type="compositionally biased region" description="Low complexity" evidence="15">
    <location>
        <begin position="8"/>
        <end position="43"/>
    </location>
</feature>
<dbReference type="CDD" id="cd05503">
    <property type="entry name" value="Bromo_BAZ2A_B_like"/>
    <property type="match status" value="1"/>
</dbReference>
<gene>
    <name evidence="20" type="primary">baz2ba</name>
</gene>
<dbReference type="SUPFAM" id="SSF47370">
    <property type="entry name" value="Bromodomain"/>
    <property type="match status" value="1"/>
</dbReference>
<dbReference type="InterPro" id="IPR037374">
    <property type="entry name" value="BAZ2A/B_Bromo"/>
</dbReference>
<reference evidence="20" key="2">
    <citation type="submission" date="2025-09" db="UniProtKB">
        <authorList>
            <consortium name="Ensembl"/>
        </authorList>
    </citation>
    <scope>IDENTIFICATION</scope>
</reference>
<dbReference type="GO" id="GO:0000785">
    <property type="term" value="C:chromatin"/>
    <property type="evidence" value="ECO:0007669"/>
    <property type="project" value="TreeGrafter"/>
</dbReference>
<comment type="subcellular location">
    <subcellularLocation>
        <location evidence="1">Nucleus</location>
    </subcellularLocation>
</comment>
<feature type="compositionally biased region" description="Pro residues" evidence="15">
    <location>
        <begin position="443"/>
        <end position="464"/>
    </location>
</feature>
<feature type="compositionally biased region" description="Polar residues" evidence="15">
    <location>
        <begin position="610"/>
        <end position="626"/>
    </location>
</feature>
<feature type="compositionally biased region" description="Low complexity" evidence="15">
    <location>
        <begin position="465"/>
        <end position="483"/>
    </location>
</feature>
<feature type="region of interest" description="Disordered" evidence="15">
    <location>
        <begin position="664"/>
        <end position="758"/>
    </location>
</feature>
<evidence type="ECO:0000259" key="16">
    <source>
        <dbReference type="PROSITE" id="PS50014"/>
    </source>
</evidence>
<dbReference type="PROSITE" id="PS50014">
    <property type="entry name" value="BROMODOMAIN_2"/>
    <property type="match status" value="1"/>
</dbReference>
<dbReference type="SUPFAM" id="SSF57903">
    <property type="entry name" value="FYVE/PHD zinc finger"/>
    <property type="match status" value="1"/>
</dbReference>
<evidence type="ECO:0000256" key="7">
    <source>
        <dbReference type="ARBA" id="ARBA00023054"/>
    </source>
</evidence>
<evidence type="ECO:0000313" key="20">
    <source>
        <dbReference type="Ensembl" id="ENSSRHP00000025178.1"/>
    </source>
</evidence>
<feature type="compositionally biased region" description="Low complexity" evidence="15">
    <location>
        <begin position="412"/>
        <end position="442"/>
    </location>
</feature>
<keyword evidence="9" id="KW-0238">DNA-binding</keyword>
<dbReference type="Pfam" id="PF00628">
    <property type="entry name" value="PHD"/>
    <property type="match status" value="1"/>
</dbReference>
<reference evidence="20" key="1">
    <citation type="submission" date="2025-08" db="UniProtKB">
        <authorList>
            <consortium name="Ensembl"/>
        </authorList>
    </citation>
    <scope>IDENTIFICATION</scope>
</reference>
<dbReference type="Pfam" id="PF02791">
    <property type="entry name" value="DDT"/>
    <property type="match status" value="1"/>
</dbReference>
<dbReference type="SMART" id="SM00391">
    <property type="entry name" value="MBD"/>
    <property type="match status" value="1"/>
</dbReference>
<feature type="compositionally biased region" description="Low complexity" evidence="15">
    <location>
        <begin position="2127"/>
        <end position="2145"/>
    </location>
</feature>
<proteinExistence type="inferred from homology"/>
<feature type="region of interest" description="Disordered" evidence="15">
    <location>
        <begin position="154"/>
        <end position="486"/>
    </location>
</feature>
<feature type="compositionally biased region" description="Basic and acidic residues" evidence="15">
    <location>
        <begin position="2102"/>
        <end position="2115"/>
    </location>
</feature>
<feature type="compositionally biased region" description="Low complexity" evidence="15">
    <location>
        <begin position="251"/>
        <end position="275"/>
    </location>
</feature>
<feature type="region of interest" description="Disordered" evidence="15">
    <location>
        <begin position="603"/>
        <end position="639"/>
    </location>
</feature>
<feature type="compositionally biased region" description="Basic and acidic residues" evidence="15">
    <location>
        <begin position="1349"/>
        <end position="1358"/>
    </location>
</feature>
<dbReference type="CDD" id="cd01397">
    <property type="entry name" value="HAT_MBD"/>
    <property type="match status" value="1"/>
</dbReference>
<evidence type="ECO:0000256" key="15">
    <source>
        <dbReference type="SAM" id="MobiDB-lite"/>
    </source>
</evidence>
<evidence type="ECO:0000256" key="4">
    <source>
        <dbReference type="ARBA" id="ARBA00022771"/>
    </source>
</evidence>
<feature type="region of interest" description="Disordered" evidence="15">
    <location>
        <begin position="785"/>
        <end position="808"/>
    </location>
</feature>
<dbReference type="GO" id="GO:0005634">
    <property type="term" value="C:nucleus"/>
    <property type="evidence" value="ECO:0007669"/>
    <property type="project" value="UniProtKB-SubCell"/>
</dbReference>